<name>A0AAP0HP05_9MAGN</name>
<feature type="domain" description="VQ" evidence="2">
    <location>
        <begin position="62"/>
        <end position="87"/>
    </location>
</feature>
<dbReference type="InterPro" id="IPR008889">
    <property type="entry name" value="VQ"/>
</dbReference>
<accession>A0AAP0HP05</accession>
<protein>
    <recommendedName>
        <fullName evidence="2">VQ domain-containing protein</fullName>
    </recommendedName>
</protein>
<dbReference type="GO" id="GO:0005634">
    <property type="term" value="C:nucleus"/>
    <property type="evidence" value="ECO:0007669"/>
    <property type="project" value="TreeGrafter"/>
</dbReference>
<reference evidence="3 4" key="1">
    <citation type="submission" date="2024-01" db="EMBL/GenBank/DDBJ databases">
        <title>Genome assemblies of Stephania.</title>
        <authorList>
            <person name="Yang L."/>
        </authorList>
    </citation>
    <scope>NUCLEOTIDE SEQUENCE [LARGE SCALE GENOMIC DNA]</scope>
    <source>
        <strain evidence="3">QJT</strain>
        <tissue evidence="3">Leaf</tissue>
    </source>
</reference>
<dbReference type="PANTHER" id="PTHR33143">
    <property type="entry name" value="F16F4.1 PROTEIN-RELATED"/>
    <property type="match status" value="1"/>
</dbReference>
<feature type="region of interest" description="Disordered" evidence="1">
    <location>
        <begin position="1"/>
        <end position="30"/>
    </location>
</feature>
<dbReference type="EMBL" id="JBBNAE010000010">
    <property type="protein sequence ID" value="KAK9091306.1"/>
    <property type="molecule type" value="Genomic_DNA"/>
</dbReference>
<comment type="caution">
    <text evidence="3">The sequence shown here is derived from an EMBL/GenBank/DDBJ whole genome shotgun (WGS) entry which is preliminary data.</text>
</comment>
<dbReference type="PANTHER" id="PTHR33143:SF76">
    <property type="entry name" value="VQ MOTIF-CONTAINING PROTEIN 8, CHLOROPLASTIC"/>
    <property type="match status" value="1"/>
</dbReference>
<dbReference type="Proteomes" id="UP001417504">
    <property type="component" value="Unassembled WGS sequence"/>
</dbReference>
<evidence type="ECO:0000259" key="2">
    <source>
        <dbReference type="Pfam" id="PF05678"/>
    </source>
</evidence>
<dbReference type="AlphaFoldDB" id="A0AAP0HP05"/>
<evidence type="ECO:0000313" key="4">
    <source>
        <dbReference type="Proteomes" id="UP001417504"/>
    </source>
</evidence>
<feature type="compositionally biased region" description="Basic and acidic residues" evidence="1">
    <location>
        <begin position="7"/>
        <end position="16"/>
    </location>
</feature>
<dbReference type="Pfam" id="PF05678">
    <property type="entry name" value="VQ"/>
    <property type="match status" value="1"/>
</dbReference>
<organism evidence="3 4">
    <name type="scientific">Stephania japonica</name>
    <dbReference type="NCBI Taxonomy" id="461633"/>
    <lineage>
        <taxon>Eukaryota</taxon>
        <taxon>Viridiplantae</taxon>
        <taxon>Streptophyta</taxon>
        <taxon>Embryophyta</taxon>
        <taxon>Tracheophyta</taxon>
        <taxon>Spermatophyta</taxon>
        <taxon>Magnoliopsida</taxon>
        <taxon>Ranunculales</taxon>
        <taxon>Menispermaceae</taxon>
        <taxon>Menispermoideae</taxon>
        <taxon>Cissampelideae</taxon>
        <taxon>Stephania</taxon>
    </lineage>
</organism>
<proteinExistence type="predicted"/>
<evidence type="ECO:0000313" key="3">
    <source>
        <dbReference type="EMBL" id="KAK9091306.1"/>
    </source>
</evidence>
<dbReference type="InterPro" id="IPR039607">
    <property type="entry name" value="VQ_8/17/18/20/21/25"/>
</dbReference>
<keyword evidence="4" id="KW-1185">Reference proteome</keyword>
<gene>
    <name evidence="3" type="ORF">Sjap_024483</name>
</gene>
<evidence type="ECO:0000256" key="1">
    <source>
        <dbReference type="SAM" id="MobiDB-lite"/>
    </source>
</evidence>
<sequence length="129" mass="14168">MIPSRFHKIDDQEGKMKSINVARPPPLNINNDSHAIYKPTAGRNEPSVSNHQSRRHPVIIYTHSPKVINIKPHDFMDVVQRLTGLSSSTHSSDVNHDMQPTCFFKGKKIGLCSAHGLSSGFAVDGAEAA</sequence>